<dbReference type="PANTHER" id="PTHR10429">
    <property type="entry name" value="DNA-3-METHYLADENINE GLYCOSYLASE"/>
    <property type="match status" value="1"/>
</dbReference>
<evidence type="ECO:0000256" key="1">
    <source>
        <dbReference type="ARBA" id="ARBA00009232"/>
    </source>
</evidence>
<dbReference type="EMBL" id="BSDE01000003">
    <property type="protein sequence ID" value="GLH73425.1"/>
    <property type="molecule type" value="Genomic_DNA"/>
</dbReference>
<dbReference type="Proteomes" id="UP001165069">
    <property type="component" value="Unassembled WGS sequence"/>
</dbReference>
<comment type="similarity">
    <text evidence="1 5">Belongs to the DNA glycosylase MPG family.</text>
</comment>
<protein>
    <recommendedName>
        <fullName evidence="5">Putative 3-methyladenine DNA glycosylase</fullName>
        <ecNumber evidence="5">3.2.2.-</ecNumber>
    </recommendedName>
</protein>
<dbReference type="Pfam" id="PF02245">
    <property type="entry name" value="Pur_DNA_glyco"/>
    <property type="match status" value="1"/>
</dbReference>
<dbReference type="CDD" id="cd00540">
    <property type="entry name" value="AAG"/>
    <property type="match status" value="1"/>
</dbReference>
<proteinExistence type="inferred from homology"/>
<evidence type="ECO:0000256" key="5">
    <source>
        <dbReference type="HAMAP-Rule" id="MF_00527"/>
    </source>
</evidence>
<gene>
    <name evidence="6" type="ORF">GETHLI_19270</name>
</gene>
<keyword evidence="3 5" id="KW-0378">Hydrolase</keyword>
<sequence length="200" mass="21389">MRLRAKPAIQLSGPVDQAARTLLGQLLVRGDVTLRITEVEAYGGPEDSASHARHGRTGRNAPMWGPPGRAYLYFCYGVHWMLNVVTGPEGRAEAVLIRGAEVVAGLDTVLQRRRAAQATPQLCAGPGKVAQALGLDKAFDDHDLLAPAGLELRPGEPPALILAGPRLGIGFATEEDQARPWRFADGGSRAVLQRKALHPL</sequence>
<keyword evidence="2 5" id="KW-0227">DNA damage</keyword>
<name>A0ABQ5QGA6_9BACT</name>
<organism evidence="6 7">
    <name type="scientific">Geothrix limicola</name>
    <dbReference type="NCBI Taxonomy" id="2927978"/>
    <lineage>
        <taxon>Bacteria</taxon>
        <taxon>Pseudomonadati</taxon>
        <taxon>Acidobacteriota</taxon>
        <taxon>Holophagae</taxon>
        <taxon>Holophagales</taxon>
        <taxon>Holophagaceae</taxon>
        <taxon>Geothrix</taxon>
    </lineage>
</organism>
<evidence type="ECO:0000256" key="2">
    <source>
        <dbReference type="ARBA" id="ARBA00022763"/>
    </source>
</evidence>
<dbReference type="InterPro" id="IPR003180">
    <property type="entry name" value="MPG"/>
</dbReference>
<dbReference type="Gene3D" id="3.10.300.10">
    <property type="entry name" value="Methylpurine-DNA glycosylase (MPG)"/>
    <property type="match status" value="1"/>
</dbReference>
<reference evidence="6 7" key="1">
    <citation type="journal article" date="2023" name="Antonie Van Leeuwenhoek">
        <title>Mesoterricola silvestris gen. nov., sp. nov., Mesoterricola sediminis sp. nov., Geothrix oryzae sp. nov., Geothrix edaphica sp. nov., Geothrix rubra sp. nov., and Geothrix limicola sp. nov., six novel members of Acidobacteriota isolated from soils.</title>
        <authorList>
            <person name="Itoh H."/>
            <person name="Sugisawa Y."/>
            <person name="Mise K."/>
            <person name="Xu Z."/>
            <person name="Kuniyasu M."/>
            <person name="Ushijima N."/>
            <person name="Kawano K."/>
            <person name="Kobayashi E."/>
            <person name="Shiratori Y."/>
            <person name="Masuda Y."/>
            <person name="Senoo K."/>
        </authorList>
    </citation>
    <scope>NUCLEOTIDE SEQUENCE [LARGE SCALE GENOMIC DNA]</scope>
    <source>
        <strain evidence="6 7">Red804</strain>
    </source>
</reference>
<dbReference type="RefSeq" id="WP_285574467.1">
    <property type="nucleotide sequence ID" value="NZ_BSDE01000003.1"/>
</dbReference>
<dbReference type="PANTHER" id="PTHR10429:SF0">
    <property type="entry name" value="DNA-3-METHYLADENINE GLYCOSYLASE"/>
    <property type="match status" value="1"/>
</dbReference>
<dbReference type="EC" id="3.2.2.-" evidence="5"/>
<evidence type="ECO:0000313" key="7">
    <source>
        <dbReference type="Proteomes" id="UP001165069"/>
    </source>
</evidence>
<dbReference type="NCBIfam" id="NF002003">
    <property type="entry name" value="PRK00802.1-3"/>
    <property type="match status" value="1"/>
</dbReference>
<accession>A0ABQ5QGA6</accession>
<dbReference type="SUPFAM" id="SSF50486">
    <property type="entry name" value="FMT C-terminal domain-like"/>
    <property type="match status" value="1"/>
</dbReference>
<dbReference type="InterPro" id="IPR036995">
    <property type="entry name" value="MPG_sf"/>
</dbReference>
<dbReference type="InterPro" id="IPR011034">
    <property type="entry name" value="Formyl_transferase-like_C_sf"/>
</dbReference>
<evidence type="ECO:0000256" key="3">
    <source>
        <dbReference type="ARBA" id="ARBA00022801"/>
    </source>
</evidence>
<dbReference type="NCBIfam" id="TIGR00567">
    <property type="entry name" value="3mg"/>
    <property type="match status" value="1"/>
</dbReference>
<evidence type="ECO:0000256" key="4">
    <source>
        <dbReference type="ARBA" id="ARBA00023204"/>
    </source>
</evidence>
<evidence type="ECO:0000313" key="6">
    <source>
        <dbReference type="EMBL" id="GLH73425.1"/>
    </source>
</evidence>
<keyword evidence="4 5" id="KW-0234">DNA repair</keyword>
<dbReference type="HAMAP" id="MF_00527">
    <property type="entry name" value="3MGH"/>
    <property type="match status" value="1"/>
</dbReference>
<keyword evidence="7" id="KW-1185">Reference proteome</keyword>
<comment type="caution">
    <text evidence="6">The sequence shown here is derived from an EMBL/GenBank/DDBJ whole genome shotgun (WGS) entry which is preliminary data.</text>
</comment>